<feature type="compositionally biased region" description="Low complexity" evidence="1">
    <location>
        <begin position="1"/>
        <end position="14"/>
    </location>
</feature>
<feature type="compositionally biased region" description="Acidic residues" evidence="1">
    <location>
        <begin position="61"/>
        <end position="100"/>
    </location>
</feature>
<feature type="compositionally biased region" description="Polar residues" evidence="1">
    <location>
        <begin position="27"/>
        <end position="53"/>
    </location>
</feature>
<evidence type="ECO:0000313" key="2">
    <source>
        <dbReference type="EMBL" id="KAL3118674.1"/>
    </source>
</evidence>
<feature type="region of interest" description="Disordered" evidence="1">
    <location>
        <begin position="1"/>
        <end position="111"/>
    </location>
</feature>
<feature type="compositionally biased region" description="Polar residues" evidence="1">
    <location>
        <begin position="131"/>
        <end position="146"/>
    </location>
</feature>
<feature type="compositionally biased region" description="Polar residues" evidence="1">
    <location>
        <begin position="330"/>
        <end position="342"/>
    </location>
</feature>
<feature type="compositionally biased region" description="Low complexity" evidence="1">
    <location>
        <begin position="169"/>
        <end position="184"/>
    </location>
</feature>
<feature type="compositionally biased region" description="Polar residues" evidence="1">
    <location>
        <begin position="311"/>
        <end position="321"/>
    </location>
</feature>
<feature type="compositionally biased region" description="Basic residues" evidence="1">
    <location>
        <begin position="211"/>
        <end position="233"/>
    </location>
</feature>
<evidence type="ECO:0000313" key="3">
    <source>
        <dbReference type="Proteomes" id="UP001620626"/>
    </source>
</evidence>
<name>A0ABD2LWN6_9BILA</name>
<feature type="compositionally biased region" description="Polar residues" evidence="1">
    <location>
        <begin position="258"/>
        <end position="270"/>
    </location>
</feature>
<feature type="compositionally biased region" description="Low complexity" evidence="1">
    <location>
        <begin position="147"/>
        <end position="162"/>
    </location>
</feature>
<organism evidence="2 3">
    <name type="scientific">Heterodera trifolii</name>
    <dbReference type="NCBI Taxonomy" id="157864"/>
    <lineage>
        <taxon>Eukaryota</taxon>
        <taxon>Metazoa</taxon>
        <taxon>Ecdysozoa</taxon>
        <taxon>Nematoda</taxon>
        <taxon>Chromadorea</taxon>
        <taxon>Rhabditida</taxon>
        <taxon>Tylenchina</taxon>
        <taxon>Tylenchomorpha</taxon>
        <taxon>Tylenchoidea</taxon>
        <taxon>Heteroderidae</taxon>
        <taxon>Heteroderinae</taxon>
        <taxon>Heterodera</taxon>
    </lineage>
</organism>
<feature type="compositionally biased region" description="Basic and acidic residues" evidence="1">
    <location>
        <begin position="285"/>
        <end position="306"/>
    </location>
</feature>
<evidence type="ECO:0000256" key="1">
    <source>
        <dbReference type="SAM" id="MobiDB-lite"/>
    </source>
</evidence>
<comment type="caution">
    <text evidence="2">The sequence shown here is derived from an EMBL/GenBank/DDBJ whole genome shotgun (WGS) entry which is preliminary data.</text>
</comment>
<proteinExistence type="predicted"/>
<protein>
    <submittedName>
        <fullName evidence="2">Uncharacterized protein</fullName>
    </submittedName>
</protein>
<dbReference type="AlphaFoldDB" id="A0ABD2LWN6"/>
<gene>
    <name evidence="2" type="ORF">niasHT_006502</name>
</gene>
<sequence length="399" mass="43059">MMGSNEEVSSSVENHQNHPASGINFCPNPSQPLRQTRGTCSQRKLQNQQQWTARSVVGIYTDEEDEEEDDDDNVEEDDEDADDDDDIADDVDVSTEEQQTDVEQYKETVDSDEKIAPLIECEQLKNFLSAPPTTKCQSNSDGILSSTTTTTTPATAQNGGTTELVVVTKQKQPPQHNQPKPNKQSGGAESRANSAENGTRKNLSAADQPHHHNNNHHHHLRHNHNHHHRHHKSAGAQNRVGRPPAGNKWSTVRPKRTYGSNGNSLGSTDVGNGNGAHLNGHLTAPKKEQQQNANDERETAQQKTDDGTEITAESNSGNENANKLADGNGMENSAPPQGTPQKDANDAEGDHDDQHGFGADQKQGANNDDGGGSIAKMAIVGGRASAIGGVADRARRLSF</sequence>
<dbReference type="EMBL" id="JBICBT010000269">
    <property type="protein sequence ID" value="KAL3118674.1"/>
    <property type="molecule type" value="Genomic_DNA"/>
</dbReference>
<keyword evidence="3" id="KW-1185">Reference proteome</keyword>
<feature type="region of interest" description="Disordered" evidence="1">
    <location>
        <begin position="130"/>
        <end position="375"/>
    </location>
</feature>
<feature type="compositionally biased region" description="Polar residues" evidence="1">
    <location>
        <begin position="185"/>
        <end position="202"/>
    </location>
</feature>
<reference evidence="2 3" key="1">
    <citation type="submission" date="2024-10" db="EMBL/GenBank/DDBJ databases">
        <authorList>
            <person name="Kim D."/>
        </authorList>
    </citation>
    <scope>NUCLEOTIDE SEQUENCE [LARGE SCALE GENOMIC DNA]</scope>
    <source>
        <strain evidence="2">BH-2024</strain>
    </source>
</reference>
<accession>A0ABD2LWN6</accession>
<dbReference type="Proteomes" id="UP001620626">
    <property type="component" value="Unassembled WGS sequence"/>
</dbReference>